<dbReference type="PANTHER" id="PTHR47784">
    <property type="entry name" value="STEROL UPTAKE CONTROL PROTEIN 2"/>
    <property type="match status" value="1"/>
</dbReference>
<organism evidence="1 2">
    <name type="scientific">Exophiala viscosa</name>
    <dbReference type="NCBI Taxonomy" id="2486360"/>
    <lineage>
        <taxon>Eukaryota</taxon>
        <taxon>Fungi</taxon>
        <taxon>Dikarya</taxon>
        <taxon>Ascomycota</taxon>
        <taxon>Pezizomycotina</taxon>
        <taxon>Eurotiomycetes</taxon>
        <taxon>Chaetothyriomycetidae</taxon>
        <taxon>Chaetothyriales</taxon>
        <taxon>Herpotrichiellaceae</taxon>
        <taxon>Exophiala</taxon>
    </lineage>
</organism>
<keyword evidence="2" id="KW-1185">Reference proteome</keyword>
<dbReference type="GO" id="GO:0001228">
    <property type="term" value="F:DNA-binding transcription activator activity, RNA polymerase II-specific"/>
    <property type="evidence" value="ECO:0007669"/>
    <property type="project" value="TreeGrafter"/>
</dbReference>
<protein>
    <submittedName>
        <fullName evidence="1">Uncharacterized protein</fullName>
    </submittedName>
</protein>
<gene>
    <name evidence="1" type="ORF">EDD36DRAFT_447027</name>
</gene>
<evidence type="ECO:0000313" key="1">
    <source>
        <dbReference type="EMBL" id="KAI1609100.1"/>
    </source>
</evidence>
<comment type="caution">
    <text evidence="1">The sequence shown here is derived from an EMBL/GenBank/DDBJ whole genome shotgun (WGS) entry which is preliminary data.</text>
</comment>
<dbReference type="PANTHER" id="PTHR47784:SF9">
    <property type="entry name" value="ZN(II)2CYS6 TRANSCRIPTION FACTOR (EUROFUNG)"/>
    <property type="match status" value="1"/>
</dbReference>
<name>A0AAN6I9S2_9EURO</name>
<accession>A0AAN6I9S2</accession>
<dbReference type="Proteomes" id="UP001203852">
    <property type="component" value="Unassembled WGS sequence"/>
</dbReference>
<dbReference type="InterPro" id="IPR053157">
    <property type="entry name" value="Sterol_Uptake_Regulator"/>
</dbReference>
<sequence>MHIILAVTLVHDTTIKQSRSPAEIEAITRHWSHGASLLNHAISQPVNTVARSTRDAMWACAGLLGCLAFSTVDAECVEQSWPLKAHGQHDLDWLNMCAGKTIIFKVSDPLRDDSLFLPVRQEMAHFLSFRSDLSVPELHQMKTLPGQLIELCEATDAKLSNETSADTCCCRGPLSLLAQLMPLECNQDSYVLFLGFFRTLGAGFKDLLVLKDPVALLLLLFWYSKARKFDTWWLRNRANLEYRAIMRYLVERHRSGDDGRIIDLVRHVQESSDE</sequence>
<dbReference type="EMBL" id="MU404361">
    <property type="protein sequence ID" value="KAI1609100.1"/>
    <property type="molecule type" value="Genomic_DNA"/>
</dbReference>
<evidence type="ECO:0000313" key="2">
    <source>
        <dbReference type="Proteomes" id="UP001203852"/>
    </source>
</evidence>
<reference evidence="1" key="1">
    <citation type="journal article" date="2022" name="bioRxiv">
        <title>Deciphering the potential niche of two novel black yeast fungi from a biological soil crust based on their genomes, phenotypes, and melanin regulation.</title>
        <authorList>
            <consortium name="DOE Joint Genome Institute"/>
            <person name="Carr E.C."/>
            <person name="Barton Q."/>
            <person name="Grambo S."/>
            <person name="Sullivan M."/>
            <person name="Renfro C.M."/>
            <person name="Kuo A."/>
            <person name="Pangilinan J."/>
            <person name="Lipzen A."/>
            <person name="Keymanesh K."/>
            <person name="Savage E."/>
            <person name="Barry K."/>
            <person name="Grigoriev I.V."/>
            <person name="Riekhof W.R."/>
            <person name="Harris S.S."/>
        </authorList>
    </citation>
    <scope>NUCLEOTIDE SEQUENCE</scope>
    <source>
        <strain evidence="1">JF 03-4F</strain>
    </source>
</reference>
<dbReference type="AlphaFoldDB" id="A0AAN6I9S2"/>
<proteinExistence type="predicted"/>